<dbReference type="InterPro" id="IPR014879">
    <property type="entry name" value="Spo0A_C"/>
</dbReference>
<dbReference type="RefSeq" id="WP_068138736.1">
    <property type="nucleotide sequence ID" value="NZ_AP014924.1"/>
</dbReference>
<dbReference type="GO" id="GO:0030435">
    <property type="term" value="P:sporulation resulting in formation of a cellular spore"/>
    <property type="evidence" value="ECO:0007669"/>
    <property type="project" value="UniProtKB-UniRule"/>
</dbReference>
<keyword evidence="6 12" id="KW-0749">Sporulation</keyword>
<dbReference type="SUPFAM" id="SSF52172">
    <property type="entry name" value="CheY-like"/>
    <property type="match status" value="1"/>
</dbReference>
<dbReference type="KEGG" id="lpil:LIP_2584"/>
<evidence type="ECO:0000256" key="8">
    <source>
        <dbReference type="ARBA" id="ARBA00023015"/>
    </source>
</evidence>
<evidence type="ECO:0000256" key="5">
    <source>
        <dbReference type="ARBA" id="ARBA00022837"/>
    </source>
</evidence>
<evidence type="ECO:0000259" key="15">
    <source>
        <dbReference type="PROSITE" id="PS50110"/>
    </source>
</evidence>
<dbReference type="Pfam" id="PF08769">
    <property type="entry name" value="Spo0A_C"/>
    <property type="match status" value="1"/>
</dbReference>
<proteinExistence type="predicted"/>
<dbReference type="InterPro" id="IPR012052">
    <property type="entry name" value="Spore_0_A"/>
</dbReference>
<protein>
    <recommendedName>
        <fullName evidence="12">Stage 0 sporulation protein A homolog</fullName>
    </recommendedName>
</protein>
<comment type="function">
    <text evidence="12">May play the central regulatory role in sporulation. It may be an element of the effector pathway responsible for the activation of sporulation genes in response to nutritional stress. Spo0A may act in concert with spo0H (a sigma factor) to control the expression of some genes that are critical to the sporulation process.</text>
</comment>
<dbReference type="Gene3D" id="1.10.10.10">
    <property type="entry name" value="Winged helix-like DNA-binding domain superfamily/Winged helix DNA-binding domain"/>
    <property type="match status" value="1"/>
</dbReference>
<evidence type="ECO:0000256" key="13">
    <source>
        <dbReference type="PIRSR" id="PIRSR002937-1"/>
    </source>
</evidence>
<dbReference type="EMBL" id="AP014924">
    <property type="protein sequence ID" value="BAS28414.1"/>
    <property type="molecule type" value="Genomic_DNA"/>
</dbReference>
<dbReference type="InterPro" id="IPR036388">
    <property type="entry name" value="WH-like_DNA-bd_sf"/>
</dbReference>
<dbReference type="GO" id="GO:0003700">
    <property type="term" value="F:DNA-binding transcription factor activity"/>
    <property type="evidence" value="ECO:0007669"/>
    <property type="project" value="InterPro"/>
</dbReference>
<keyword evidence="8 12" id="KW-0805">Transcription regulation</keyword>
<reference evidence="17" key="2">
    <citation type="journal article" date="2016" name="Int. J. Syst. Evol. Microbiol.">
        <title>Complete genome sequence and cell structure of Limnochorda pilosa, a Gram-negative spore-former within the phylum Firmicutes.</title>
        <authorList>
            <person name="Watanabe M."/>
            <person name="Kojima H."/>
            <person name="Fukui M."/>
        </authorList>
    </citation>
    <scope>NUCLEOTIDE SEQUENCE [LARGE SCALE GENOMIC DNA]</scope>
    <source>
        <strain evidence="17">HC45</strain>
    </source>
</reference>
<evidence type="ECO:0000256" key="9">
    <source>
        <dbReference type="ARBA" id="ARBA00023125"/>
    </source>
</evidence>
<keyword evidence="3 12" id="KW-0678">Repressor</keyword>
<keyword evidence="5 12" id="KW-0106">Calcium</keyword>
<dbReference type="SMART" id="SM00448">
    <property type="entry name" value="REC"/>
    <property type="match status" value="1"/>
</dbReference>
<feature type="binding site" evidence="13">
    <location>
        <position position="55"/>
    </location>
    <ligand>
        <name>Ca(2+)</name>
        <dbReference type="ChEBI" id="CHEBI:29108"/>
    </ligand>
</feature>
<dbReference type="NCBIfam" id="TIGR02875">
    <property type="entry name" value="spore_0_A"/>
    <property type="match status" value="1"/>
</dbReference>
<feature type="domain" description="Response regulatory" evidence="15">
    <location>
        <begin position="4"/>
        <end position="124"/>
    </location>
</feature>
<name>A0A0K2SNK0_LIMPI</name>
<keyword evidence="11 12" id="KW-0804">Transcription</keyword>
<dbReference type="PANTHER" id="PTHR44591:SF3">
    <property type="entry name" value="RESPONSE REGULATORY DOMAIN-CONTAINING PROTEIN"/>
    <property type="match status" value="1"/>
</dbReference>
<dbReference type="GO" id="GO:0000160">
    <property type="term" value="P:phosphorelay signal transduction system"/>
    <property type="evidence" value="ECO:0007669"/>
    <property type="project" value="UniProtKB-UniRule"/>
</dbReference>
<dbReference type="InterPro" id="IPR050595">
    <property type="entry name" value="Bact_response_regulator"/>
</dbReference>
<dbReference type="Proteomes" id="UP000065807">
    <property type="component" value="Chromosome"/>
</dbReference>
<evidence type="ECO:0000256" key="1">
    <source>
        <dbReference type="ARBA" id="ARBA00004496"/>
    </source>
</evidence>
<dbReference type="Gene3D" id="3.40.50.2300">
    <property type="match status" value="1"/>
</dbReference>
<keyword evidence="2 12" id="KW-0963">Cytoplasm</keyword>
<feature type="binding site" evidence="13">
    <location>
        <position position="10"/>
    </location>
    <ligand>
        <name>Ca(2+)</name>
        <dbReference type="ChEBI" id="CHEBI:29108"/>
    </ligand>
</feature>
<dbReference type="PROSITE" id="PS50110">
    <property type="entry name" value="RESPONSE_REGULATORY"/>
    <property type="match status" value="1"/>
</dbReference>
<evidence type="ECO:0000313" key="17">
    <source>
        <dbReference type="Proteomes" id="UP000065807"/>
    </source>
</evidence>
<sequence length="258" mass="28908">MAIRVMVADDNAHFSRLLQRGIEGEPDMEWAGAVEDGRSALAFLPVWQPDVLVLDLVMPHLDGFGVLEQLRRDGDGATGKIKVVVVSAFGQEDLIERAMGLGAHYYCMKPMEMGILLQRIREAVRRPDPVPRRVRDPRLEEHVARMMSDLGVPAHYKGYLYLREAIMQVSEQPELLSRVTKGLYPNVARRFGTTADKVERAIRHAIEATWTRGNLPRLNEIFTYAVDMRTGKPTNSSFIARMADEVSLAARNGRGLGA</sequence>
<keyword evidence="10 12" id="KW-0010">Activator</keyword>
<evidence type="ECO:0000256" key="3">
    <source>
        <dbReference type="ARBA" id="ARBA00022491"/>
    </source>
</evidence>
<evidence type="ECO:0000256" key="11">
    <source>
        <dbReference type="ARBA" id="ARBA00023163"/>
    </source>
</evidence>
<evidence type="ECO:0000256" key="12">
    <source>
        <dbReference type="PIRNR" id="PIRNR002937"/>
    </source>
</evidence>
<feature type="modified residue" description="4-aspartylphosphate" evidence="14">
    <location>
        <position position="55"/>
    </location>
</feature>
<comment type="cofactor">
    <cofactor evidence="12 13">
        <name>Ca(2+)</name>
        <dbReference type="ChEBI" id="CHEBI:29108"/>
    </cofactor>
    <text evidence="12 13">Binds 1 Ca(2+) ion per subunit.</text>
</comment>
<evidence type="ECO:0000313" key="16">
    <source>
        <dbReference type="EMBL" id="BAS28414.1"/>
    </source>
</evidence>
<accession>A0A0K2SNK0</accession>
<keyword evidence="17" id="KW-1185">Reference proteome</keyword>
<evidence type="ECO:0000256" key="2">
    <source>
        <dbReference type="ARBA" id="ARBA00022490"/>
    </source>
</evidence>
<keyword evidence="4 14" id="KW-0597">Phosphoprotein</keyword>
<dbReference type="SUPFAM" id="SSF46894">
    <property type="entry name" value="C-terminal effector domain of the bipartite response regulators"/>
    <property type="match status" value="1"/>
</dbReference>
<dbReference type="InterPro" id="IPR001789">
    <property type="entry name" value="Sig_transdc_resp-reg_receiver"/>
</dbReference>
<dbReference type="GO" id="GO:0042173">
    <property type="term" value="P:regulation of sporulation resulting in formation of a cellular spore"/>
    <property type="evidence" value="ECO:0007669"/>
    <property type="project" value="InterPro"/>
</dbReference>
<dbReference type="GO" id="GO:0005737">
    <property type="term" value="C:cytoplasm"/>
    <property type="evidence" value="ECO:0007669"/>
    <property type="project" value="UniProtKB-SubCell"/>
</dbReference>
<evidence type="ECO:0000256" key="14">
    <source>
        <dbReference type="PROSITE-ProRule" id="PRU00169"/>
    </source>
</evidence>
<evidence type="ECO:0000256" key="7">
    <source>
        <dbReference type="ARBA" id="ARBA00023012"/>
    </source>
</evidence>
<feature type="binding site" evidence="13">
    <location>
        <position position="9"/>
    </location>
    <ligand>
        <name>Ca(2+)</name>
        <dbReference type="ChEBI" id="CHEBI:29108"/>
    </ligand>
</feature>
<evidence type="ECO:0000256" key="6">
    <source>
        <dbReference type="ARBA" id="ARBA00022969"/>
    </source>
</evidence>
<dbReference type="OrthoDB" id="9793299at2"/>
<dbReference type="InterPro" id="IPR011006">
    <property type="entry name" value="CheY-like_superfamily"/>
</dbReference>
<dbReference type="InterPro" id="IPR016032">
    <property type="entry name" value="Sig_transdc_resp-reg_C-effctor"/>
</dbReference>
<dbReference type="PANTHER" id="PTHR44591">
    <property type="entry name" value="STRESS RESPONSE REGULATOR PROTEIN 1"/>
    <property type="match status" value="1"/>
</dbReference>
<keyword evidence="7 12" id="KW-0902">Two-component regulatory system</keyword>
<keyword evidence="12 13" id="KW-0479">Metal-binding</keyword>
<dbReference type="GO" id="GO:0005509">
    <property type="term" value="F:calcium ion binding"/>
    <property type="evidence" value="ECO:0007669"/>
    <property type="project" value="UniProtKB-UniRule"/>
</dbReference>
<dbReference type="PIRSF" id="PIRSF002937">
    <property type="entry name" value="Res_reg_Spo0A"/>
    <property type="match status" value="1"/>
</dbReference>
<organism evidence="16 17">
    <name type="scientific">Limnochorda pilosa</name>
    <dbReference type="NCBI Taxonomy" id="1555112"/>
    <lineage>
        <taxon>Bacteria</taxon>
        <taxon>Bacillati</taxon>
        <taxon>Bacillota</taxon>
        <taxon>Limnochordia</taxon>
        <taxon>Limnochordales</taxon>
        <taxon>Limnochordaceae</taxon>
        <taxon>Limnochorda</taxon>
    </lineage>
</organism>
<dbReference type="AlphaFoldDB" id="A0A0K2SNK0"/>
<dbReference type="GO" id="GO:0003677">
    <property type="term" value="F:DNA binding"/>
    <property type="evidence" value="ECO:0007669"/>
    <property type="project" value="UniProtKB-KW"/>
</dbReference>
<dbReference type="PATRIC" id="fig|1555112.3.peg.2624"/>
<reference evidence="17" key="1">
    <citation type="submission" date="2015-07" db="EMBL/GenBank/DDBJ databases">
        <title>Complete genome sequence and phylogenetic analysis of Limnochorda pilosa.</title>
        <authorList>
            <person name="Watanabe M."/>
            <person name="Kojima H."/>
            <person name="Fukui M."/>
        </authorList>
    </citation>
    <scope>NUCLEOTIDE SEQUENCE [LARGE SCALE GENOMIC DNA]</scope>
    <source>
        <strain evidence="17">HC45</strain>
    </source>
</reference>
<gene>
    <name evidence="16" type="ORF">LIP_2584</name>
</gene>
<evidence type="ECO:0000256" key="4">
    <source>
        <dbReference type="ARBA" id="ARBA00022553"/>
    </source>
</evidence>
<dbReference type="GO" id="GO:0051606">
    <property type="term" value="P:detection of stimulus"/>
    <property type="evidence" value="ECO:0007669"/>
    <property type="project" value="UniProtKB-UniRule"/>
</dbReference>
<dbReference type="Pfam" id="PF00072">
    <property type="entry name" value="Response_reg"/>
    <property type="match status" value="1"/>
</dbReference>
<keyword evidence="9 12" id="KW-0238">DNA-binding</keyword>
<dbReference type="STRING" id="1555112.LIP_2584"/>
<evidence type="ECO:0000256" key="10">
    <source>
        <dbReference type="ARBA" id="ARBA00023159"/>
    </source>
</evidence>
<comment type="subcellular location">
    <subcellularLocation>
        <location evidence="1 12">Cytoplasm</location>
    </subcellularLocation>
</comment>